<evidence type="ECO:0000256" key="1">
    <source>
        <dbReference type="SAM" id="SignalP"/>
    </source>
</evidence>
<protein>
    <submittedName>
        <fullName evidence="2">Cytochrome c</fullName>
    </submittedName>
</protein>
<organism evidence="2 3">
    <name type="scientific">Sabulicella glaciei</name>
    <dbReference type="NCBI Taxonomy" id="2984948"/>
    <lineage>
        <taxon>Bacteria</taxon>
        <taxon>Pseudomonadati</taxon>
        <taxon>Pseudomonadota</taxon>
        <taxon>Alphaproteobacteria</taxon>
        <taxon>Acetobacterales</taxon>
        <taxon>Acetobacteraceae</taxon>
        <taxon>Sabulicella</taxon>
    </lineage>
</organism>
<keyword evidence="1" id="KW-0732">Signal</keyword>
<dbReference type="PRINTS" id="PR00608">
    <property type="entry name" value="CYTCHROMECII"/>
</dbReference>
<proteinExistence type="predicted"/>
<dbReference type="InterPro" id="IPR010980">
    <property type="entry name" value="Cyt_c/b562"/>
</dbReference>
<accession>A0ABT3P138</accession>
<feature type="signal peptide" evidence="1">
    <location>
        <begin position="1"/>
        <end position="20"/>
    </location>
</feature>
<gene>
    <name evidence="2" type="ORF">OF850_17745</name>
</gene>
<dbReference type="InterPro" id="IPR015984">
    <property type="entry name" value="Cyt_c_prime_subgr"/>
</dbReference>
<reference evidence="2 3" key="1">
    <citation type="submission" date="2022-10" db="EMBL/GenBank/DDBJ databases">
        <title>Roseococcus glaciei nov., sp. nov., isolated from glacier.</title>
        <authorList>
            <person name="Liu Q."/>
            <person name="Xin Y.-H."/>
        </authorList>
    </citation>
    <scope>NUCLEOTIDE SEQUENCE [LARGE SCALE GENOMIC DNA]</scope>
    <source>
        <strain evidence="2 3">MDT2-1-1</strain>
    </source>
</reference>
<dbReference type="InterPro" id="IPR002321">
    <property type="entry name" value="Cyt_c_II"/>
</dbReference>
<dbReference type="PROSITE" id="PS51009">
    <property type="entry name" value="CYTCII"/>
    <property type="match status" value="1"/>
</dbReference>
<dbReference type="SUPFAM" id="SSF47175">
    <property type="entry name" value="Cytochromes"/>
    <property type="match status" value="1"/>
</dbReference>
<dbReference type="RefSeq" id="WP_301591680.1">
    <property type="nucleotide sequence ID" value="NZ_JAPFQI010000017.1"/>
</dbReference>
<dbReference type="Pfam" id="PF01322">
    <property type="entry name" value="Cytochrom_C_2"/>
    <property type="match status" value="1"/>
</dbReference>
<sequence>MGKWGIGLVMLGLAAGAALAQTPAQIVQERREGLRRVGATMEAVQQSVQGRGDPTALAPRIAEAHDFFAQGFPARFPTGTQQGTPGLETRALPGIWVDSDGFHRAGQGVVTALANLRDAAASGDRAATATAFQAAGAACGNCHRPFRAPAR</sequence>
<dbReference type="Proteomes" id="UP001526430">
    <property type="component" value="Unassembled WGS sequence"/>
</dbReference>
<dbReference type="EMBL" id="JAPFQI010000017">
    <property type="protein sequence ID" value="MCW8087474.1"/>
    <property type="molecule type" value="Genomic_DNA"/>
</dbReference>
<evidence type="ECO:0000313" key="3">
    <source>
        <dbReference type="Proteomes" id="UP001526430"/>
    </source>
</evidence>
<comment type="caution">
    <text evidence="2">The sequence shown here is derived from an EMBL/GenBank/DDBJ whole genome shotgun (WGS) entry which is preliminary data.</text>
</comment>
<name>A0ABT3P138_9PROT</name>
<keyword evidence="3" id="KW-1185">Reference proteome</keyword>
<feature type="chain" id="PRO_5045053099" evidence="1">
    <location>
        <begin position="21"/>
        <end position="151"/>
    </location>
</feature>
<evidence type="ECO:0000313" key="2">
    <source>
        <dbReference type="EMBL" id="MCW8087474.1"/>
    </source>
</evidence>
<dbReference type="Gene3D" id="1.20.120.10">
    <property type="entry name" value="Cytochrome c/b562"/>
    <property type="match status" value="1"/>
</dbReference>